<gene>
    <name evidence="3" type="ORF">SDC9_10308</name>
</gene>
<feature type="domain" description="HTH OST-type" evidence="2">
    <location>
        <begin position="183"/>
        <end position="262"/>
    </location>
</feature>
<dbReference type="Gene3D" id="3.40.50.1010">
    <property type="entry name" value="5'-nuclease"/>
    <property type="match status" value="1"/>
</dbReference>
<name>A0A644TFT6_9ZZZZ</name>
<dbReference type="Gene3D" id="3.30.420.610">
    <property type="entry name" value="LOTUS domain-like"/>
    <property type="match status" value="1"/>
</dbReference>
<evidence type="ECO:0000259" key="2">
    <source>
        <dbReference type="PROSITE" id="PS51644"/>
    </source>
</evidence>
<dbReference type="AlphaFoldDB" id="A0A644TFT6"/>
<accession>A0A644TFT6</accession>
<feature type="region of interest" description="Disordered" evidence="1">
    <location>
        <begin position="160"/>
        <end position="181"/>
    </location>
</feature>
<dbReference type="PANTHER" id="PTHR35811:SF1">
    <property type="entry name" value="HTH OST-TYPE DOMAIN-CONTAINING PROTEIN"/>
    <property type="match status" value="1"/>
</dbReference>
<protein>
    <recommendedName>
        <fullName evidence="2">HTH OST-type domain-containing protein</fullName>
    </recommendedName>
</protein>
<dbReference type="PANTHER" id="PTHR35811">
    <property type="entry name" value="SLR1870 PROTEIN"/>
    <property type="match status" value="1"/>
</dbReference>
<comment type="caution">
    <text evidence="3">The sequence shown here is derived from an EMBL/GenBank/DDBJ whole genome shotgun (WGS) entry which is preliminary data.</text>
</comment>
<evidence type="ECO:0000313" key="3">
    <source>
        <dbReference type="EMBL" id="MPL64651.1"/>
    </source>
</evidence>
<dbReference type="CDD" id="cd11297">
    <property type="entry name" value="PIN_LabA-like_N_1"/>
    <property type="match status" value="1"/>
</dbReference>
<dbReference type="EMBL" id="VSSQ01000025">
    <property type="protein sequence ID" value="MPL64651.1"/>
    <property type="molecule type" value="Genomic_DNA"/>
</dbReference>
<dbReference type="Pfam" id="PF01936">
    <property type="entry name" value="NYN"/>
    <property type="match status" value="1"/>
</dbReference>
<evidence type="ECO:0000256" key="1">
    <source>
        <dbReference type="SAM" id="MobiDB-lite"/>
    </source>
</evidence>
<dbReference type="Pfam" id="PF12872">
    <property type="entry name" value="OST-HTH"/>
    <property type="match status" value="1"/>
</dbReference>
<reference evidence="3" key="1">
    <citation type="submission" date="2019-08" db="EMBL/GenBank/DDBJ databases">
        <authorList>
            <person name="Kucharzyk K."/>
            <person name="Murdoch R.W."/>
            <person name="Higgins S."/>
            <person name="Loffler F."/>
        </authorList>
    </citation>
    <scope>NUCLEOTIDE SEQUENCE</scope>
</reference>
<dbReference type="GO" id="GO:0004540">
    <property type="term" value="F:RNA nuclease activity"/>
    <property type="evidence" value="ECO:0007669"/>
    <property type="project" value="InterPro"/>
</dbReference>
<dbReference type="InterPro" id="IPR041966">
    <property type="entry name" value="LOTUS-like"/>
</dbReference>
<proteinExistence type="predicted"/>
<organism evidence="3">
    <name type="scientific">bioreactor metagenome</name>
    <dbReference type="NCBI Taxonomy" id="1076179"/>
    <lineage>
        <taxon>unclassified sequences</taxon>
        <taxon>metagenomes</taxon>
        <taxon>ecological metagenomes</taxon>
    </lineage>
</organism>
<dbReference type="CDD" id="cd10146">
    <property type="entry name" value="LabA_like_C"/>
    <property type="match status" value="1"/>
</dbReference>
<sequence>MRGMTRGNEMKREQSQLKLAVLIDADNTQAKIVEGLLAEIAKYGVASVKRIYGDWTNTNLRSWKDKLLEFAVQPVQQFSYTSGKNSTDSAMIIDAMDLLYTENLDGFCIVSSDSDFTRLAARLREDGKMVLGFGQRKTPKPFVAACDKFLYTEILREDEEEEKESASRSDKEGASRSQSDIKTDRRMRALLQSAVEDAADEFGWAYLGAVGTYIANRQPEFDPRNYGFRKLGDLIKASGLFEIDERASPTDSGKQVYLRLKPKAR</sequence>
<dbReference type="PROSITE" id="PS51644">
    <property type="entry name" value="HTH_OST"/>
    <property type="match status" value="1"/>
</dbReference>
<feature type="compositionally biased region" description="Basic and acidic residues" evidence="1">
    <location>
        <begin position="164"/>
        <end position="181"/>
    </location>
</feature>
<dbReference type="InterPro" id="IPR021139">
    <property type="entry name" value="NYN"/>
</dbReference>
<dbReference type="InterPro" id="IPR025605">
    <property type="entry name" value="OST-HTH/LOTUS_dom"/>
</dbReference>